<protein>
    <submittedName>
        <fullName evidence="1">Uncharacterized protein</fullName>
    </submittedName>
</protein>
<reference evidence="1" key="1">
    <citation type="submission" date="2021-01" db="EMBL/GenBank/DDBJ databases">
        <authorList>
            <consortium name="Genoscope - CEA"/>
            <person name="William W."/>
        </authorList>
    </citation>
    <scope>NUCLEOTIDE SEQUENCE</scope>
</reference>
<dbReference type="EMBL" id="CAJJDM010000057">
    <property type="protein sequence ID" value="CAD8076468.1"/>
    <property type="molecule type" value="Genomic_DNA"/>
</dbReference>
<name>A0A8S1M752_PARPR</name>
<organism evidence="1 2">
    <name type="scientific">Paramecium primaurelia</name>
    <dbReference type="NCBI Taxonomy" id="5886"/>
    <lineage>
        <taxon>Eukaryota</taxon>
        <taxon>Sar</taxon>
        <taxon>Alveolata</taxon>
        <taxon>Ciliophora</taxon>
        <taxon>Intramacronucleata</taxon>
        <taxon>Oligohymenophorea</taxon>
        <taxon>Peniculida</taxon>
        <taxon>Parameciidae</taxon>
        <taxon>Paramecium</taxon>
    </lineage>
</organism>
<accession>A0A8S1M752</accession>
<comment type="caution">
    <text evidence="1">The sequence shown here is derived from an EMBL/GenBank/DDBJ whole genome shotgun (WGS) entry which is preliminary data.</text>
</comment>
<dbReference type="Proteomes" id="UP000688137">
    <property type="component" value="Unassembled WGS sequence"/>
</dbReference>
<sequence>MNIRIKSQQIQHFCIYMRLNQLLEIKLEMWRYIIISKKSDIEIISLSQNWFQYYFYFLKYQQDYCC</sequence>
<dbReference type="AlphaFoldDB" id="A0A8S1M752"/>
<gene>
    <name evidence="1" type="ORF">PPRIM_AZ9-3.1.T0560143</name>
</gene>
<evidence type="ECO:0000313" key="1">
    <source>
        <dbReference type="EMBL" id="CAD8076468.1"/>
    </source>
</evidence>
<keyword evidence="2" id="KW-1185">Reference proteome</keyword>
<proteinExistence type="predicted"/>
<evidence type="ECO:0000313" key="2">
    <source>
        <dbReference type="Proteomes" id="UP000688137"/>
    </source>
</evidence>